<dbReference type="Gene3D" id="3.40.50.2000">
    <property type="entry name" value="Glycogen Phosphorylase B"/>
    <property type="match status" value="2"/>
</dbReference>
<evidence type="ECO:0000259" key="9">
    <source>
        <dbReference type="Pfam" id="PF08288"/>
    </source>
</evidence>
<dbReference type="PANTHER" id="PTHR45871">
    <property type="entry name" value="N-ACETYLGLUCOSAMINYL-PHOSPHATIDYLINOSITOL BIOSYNTHETIC PROTEIN"/>
    <property type="match status" value="1"/>
</dbReference>
<dbReference type="GO" id="GO:0000506">
    <property type="term" value="C:glycosylphosphatidylinositol-N-acetylglucosaminyltransferase (GPI-GnT) complex"/>
    <property type="evidence" value="ECO:0007669"/>
    <property type="project" value="InterPro"/>
</dbReference>
<evidence type="ECO:0000256" key="6">
    <source>
        <dbReference type="ARBA" id="ARBA00022679"/>
    </source>
</evidence>
<keyword evidence="4" id="KW-0337">GPI-anchor biosynthesis</keyword>
<evidence type="ECO:0000256" key="4">
    <source>
        <dbReference type="ARBA" id="ARBA00022502"/>
    </source>
</evidence>
<keyword evidence="11" id="KW-1185">Reference proteome</keyword>
<dbReference type="UniPathway" id="UPA00196"/>
<evidence type="ECO:0000313" key="10">
    <source>
        <dbReference type="EMBL" id="RKO91063.1"/>
    </source>
</evidence>
<gene>
    <name evidence="10" type="ORF">BDK51DRAFT_36048</name>
</gene>
<evidence type="ECO:0000256" key="1">
    <source>
        <dbReference type="ARBA" id="ARBA00003265"/>
    </source>
</evidence>
<dbReference type="EMBL" id="KZ995249">
    <property type="protein sequence ID" value="RKO91063.1"/>
    <property type="molecule type" value="Genomic_DNA"/>
</dbReference>
<dbReference type="InterPro" id="IPR013234">
    <property type="entry name" value="PIGA_GPI_anchor_biosynthesis"/>
</dbReference>
<evidence type="ECO:0000256" key="5">
    <source>
        <dbReference type="ARBA" id="ARBA00022676"/>
    </source>
</evidence>
<dbReference type="Proteomes" id="UP000269721">
    <property type="component" value="Unassembled WGS sequence"/>
</dbReference>
<dbReference type="FunFam" id="3.40.50.2000:FF:000026">
    <property type="entry name" value="Phosphatidylinositol N-acetylglucosaminyltransferase subunit A"/>
    <property type="match status" value="1"/>
</dbReference>
<comment type="function">
    <text evidence="1">Catalytic subunit in the complex catalyzing the transfer of N-acetylglucosamine from UDP-N-acetylglucosamine to phosphatidylinositol, the first step of GPI biosynthesis.</text>
</comment>
<feature type="domain" description="PIGA GPI anchor biosynthesis" evidence="9">
    <location>
        <begin position="36"/>
        <end position="125"/>
    </location>
</feature>
<keyword evidence="5" id="KW-0328">Glycosyltransferase</keyword>
<evidence type="ECO:0000256" key="8">
    <source>
        <dbReference type="ARBA" id="ARBA00068617"/>
    </source>
</evidence>
<dbReference type="EC" id="2.4.1.198" evidence="3"/>
<name>A0A4P9WGV2_9FUNG</name>
<dbReference type="Pfam" id="PF08288">
    <property type="entry name" value="PIGA"/>
    <property type="match status" value="1"/>
</dbReference>
<dbReference type="Pfam" id="PF13692">
    <property type="entry name" value="Glyco_trans_1_4"/>
    <property type="match status" value="1"/>
</dbReference>
<dbReference type="AlphaFoldDB" id="A0A4P9WGV2"/>
<dbReference type="GO" id="GO:0006506">
    <property type="term" value="P:GPI anchor biosynthetic process"/>
    <property type="evidence" value="ECO:0007669"/>
    <property type="project" value="UniProtKB-UniPathway"/>
</dbReference>
<evidence type="ECO:0000256" key="2">
    <source>
        <dbReference type="ARBA" id="ARBA00004687"/>
    </source>
</evidence>
<evidence type="ECO:0000313" key="11">
    <source>
        <dbReference type="Proteomes" id="UP000269721"/>
    </source>
</evidence>
<evidence type="ECO:0000256" key="7">
    <source>
        <dbReference type="ARBA" id="ARBA00032160"/>
    </source>
</evidence>
<dbReference type="GO" id="GO:0017176">
    <property type="term" value="F:phosphatidylinositol N-acetylglucosaminyltransferase activity"/>
    <property type="evidence" value="ECO:0007669"/>
    <property type="project" value="UniProtKB-EC"/>
</dbReference>
<sequence>MVSDFFYPNMGGVEGHIYHLSQRLVRRGHKVVIVTHNYGDRVGVRYLSAGVKVYHVPHWLVTDQVSLPTIYCFFPLFRYIIVRERIDVVHGHAAFSSMCHEAILHARTMGLRACFTDHSLFGFEDTSSILTNKLLKFTMSDIDHIICVSHTSKENTVLRASLDPACVSVIPNAVVAADFKPDPSALTIVITSRLVYRKGIDLLVSVIPRICEKYGKVNFIIAGDGPKRIELEQMRERNVLQERVQLLGAVIHSKIRDVLVRGHIFLNTSLTEAFCIAIVEAACCGLMVVSTRVGGVPEVLPSHMMIFAQPDEDDLMESIESAIKIIETSPPDPYSLHEEVNRMYNWSDVAERTERVYEVIMREPRLPLIDRLRRFYGCGLYAGKLACMIVAVHHLLWVFLEWLVPRSGIDVAPTFEHAKFLEMCKGVAARELVETGEEEELDESFRDVRSID</sequence>
<dbReference type="FunFam" id="3.40.50.2000:FF:000148">
    <property type="entry name" value="Phosphatidylinositol N-acetylglucosaminyltransferase subunit A"/>
    <property type="match status" value="1"/>
</dbReference>
<dbReference type="OrthoDB" id="734129at2759"/>
<dbReference type="CDD" id="cd03796">
    <property type="entry name" value="GT4_PIG-A-like"/>
    <property type="match status" value="1"/>
</dbReference>
<organism evidence="10 11">
    <name type="scientific">Blyttiomyces helicus</name>
    <dbReference type="NCBI Taxonomy" id="388810"/>
    <lineage>
        <taxon>Eukaryota</taxon>
        <taxon>Fungi</taxon>
        <taxon>Fungi incertae sedis</taxon>
        <taxon>Chytridiomycota</taxon>
        <taxon>Chytridiomycota incertae sedis</taxon>
        <taxon>Chytridiomycetes</taxon>
        <taxon>Chytridiomycetes incertae sedis</taxon>
        <taxon>Blyttiomyces</taxon>
    </lineage>
</organism>
<dbReference type="PANTHER" id="PTHR45871:SF1">
    <property type="entry name" value="PHOSPHATIDYLINOSITOL N-ACETYLGLUCOSAMINYLTRANSFERASE SUBUNIT A"/>
    <property type="match status" value="1"/>
</dbReference>
<proteinExistence type="predicted"/>
<comment type="pathway">
    <text evidence="2">Glycolipid biosynthesis; glycosylphosphatidylinositol-anchor biosynthesis.</text>
</comment>
<accession>A0A4P9WGV2</accession>
<evidence type="ECO:0000256" key="3">
    <source>
        <dbReference type="ARBA" id="ARBA00012420"/>
    </source>
</evidence>
<reference evidence="11" key="1">
    <citation type="journal article" date="2018" name="Nat. Microbiol.">
        <title>Leveraging single-cell genomics to expand the fungal tree of life.</title>
        <authorList>
            <person name="Ahrendt S.R."/>
            <person name="Quandt C.A."/>
            <person name="Ciobanu D."/>
            <person name="Clum A."/>
            <person name="Salamov A."/>
            <person name="Andreopoulos B."/>
            <person name="Cheng J.F."/>
            <person name="Woyke T."/>
            <person name="Pelin A."/>
            <person name="Henrissat B."/>
            <person name="Reynolds N.K."/>
            <person name="Benny G.L."/>
            <person name="Smith M.E."/>
            <person name="James T.Y."/>
            <person name="Grigoriev I.V."/>
        </authorList>
    </citation>
    <scope>NUCLEOTIDE SEQUENCE [LARGE SCALE GENOMIC DNA]</scope>
</reference>
<keyword evidence="6" id="KW-0808">Transferase</keyword>
<dbReference type="SUPFAM" id="SSF53756">
    <property type="entry name" value="UDP-Glycosyltransferase/glycogen phosphorylase"/>
    <property type="match status" value="1"/>
</dbReference>
<protein>
    <recommendedName>
        <fullName evidence="8">Phosphatidylinositol N-acetylglucosaminyltransferase GPI3 subunit</fullName>
        <ecNumber evidence="3">2.4.1.198</ecNumber>
    </recommendedName>
    <alternativeName>
        <fullName evidence="7">GlcNAc-PI synthesis protein</fullName>
    </alternativeName>
</protein>
<dbReference type="InterPro" id="IPR039507">
    <property type="entry name" value="PIG-A/GPI3"/>
</dbReference>